<dbReference type="PANTHER" id="PTHR42760">
    <property type="entry name" value="SHORT-CHAIN DEHYDROGENASES/REDUCTASES FAMILY MEMBER"/>
    <property type="match status" value="1"/>
</dbReference>
<evidence type="ECO:0000313" key="4">
    <source>
        <dbReference type="EMBL" id="TCT00601.1"/>
    </source>
</evidence>
<dbReference type="FunFam" id="3.40.50.720:FF:000173">
    <property type="entry name" value="3-oxoacyl-[acyl-carrier protein] reductase"/>
    <property type="match status" value="1"/>
</dbReference>
<dbReference type="PRINTS" id="PR00080">
    <property type="entry name" value="SDRFAMILY"/>
</dbReference>
<dbReference type="Gene3D" id="3.40.50.720">
    <property type="entry name" value="NAD(P)-binding Rossmann-like Domain"/>
    <property type="match status" value="1"/>
</dbReference>
<dbReference type="GO" id="GO:0016616">
    <property type="term" value="F:oxidoreductase activity, acting on the CH-OH group of donors, NAD or NADP as acceptor"/>
    <property type="evidence" value="ECO:0007669"/>
    <property type="project" value="TreeGrafter"/>
</dbReference>
<dbReference type="Pfam" id="PF13561">
    <property type="entry name" value="adh_short_C2"/>
    <property type="match status" value="1"/>
</dbReference>
<dbReference type="PANTHER" id="PTHR42760:SF40">
    <property type="entry name" value="3-OXOACYL-[ACYL-CARRIER-PROTEIN] REDUCTASE, CHLOROPLASTIC"/>
    <property type="match status" value="1"/>
</dbReference>
<evidence type="ECO:0000256" key="1">
    <source>
        <dbReference type="ARBA" id="ARBA00006484"/>
    </source>
</evidence>
<name>A0A4R3LL08_9HYPH</name>
<reference evidence="4 5" key="1">
    <citation type="submission" date="2019-03" db="EMBL/GenBank/DDBJ databases">
        <title>Genomic Encyclopedia of Type Strains, Phase IV (KMG-IV): sequencing the most valuable type-strain genomes for metagenomic binning, comparative biology and taxonomic classification.</title>
        <authorList>
            <person name="Goeker M."/>
        </authorList>
    </citation>
    <scope>NUCLEOTIDE SEQUENCE [LARGE SCALE GENOMIC DNA]</scope>
    <source>
        <strain evidence="4 5">DSM 9035</strain>
    </source>
</reference>
<gene>
    <name evidence="4" type="ORF">EDC64_12121</name>
</gene>
<evidence type="ECO:0000313" key="5">
    <source>
        <dbReference type="Proteomes" id="UP000294664"/>
    </source>
</evidence>
<keyword evidence="2" id="KW-0560">Oxidoreductase</keyword>
<accession>A0A4R3LL08</accession>
<evidence type="ECO:0000259" key="3">
    <source>
        <dbReference type="SMART" id="SM00822"/>
    </source>
</evidence>
<dbReference type="SUPFAM" id="SSF51735">
    <property type="entry name" value="NAD(P)-binding Rossmann-fold domains"/>
    <property type="match status" value="1"/>
</dbReference>
<evidence type="ECO:0000256" key="2">
    <source>
        <dbReference type="ARBA" id="ARBA00023002"/>
    </source>
</evidence>
<dbReference type="OrthoDB" id="7930933at2"/>
<keyword evidence="5" id="KW-1185">Reference proteome</keyword>
<dbReference type="Proteomes" id="UP000294664">
    <property type="component" value="Unassembled WGS sequence"/>
</dbReference>
<dbReference type="InterPro" id="IPR002347">
    <property type="entry name" value="SDR_fam"/>
</dbReference>
<feature type="domain" description="Ketoreductase" evidence="3">
    <location>
        <begin position="7"/>
        <end position="196"/>
    </location>
</feature>
<comment type="caution">
    <text evidence="4">The sequence shown here is derived from an EMBL/GenBank/DDBJ whole genome shotgun (WGS) entry which is preliminary data.</text>
</comment>
<proteinExistence type="inferred from homology"/>
<dbReference type="InterPro" id="IPR036291">
    <property type="entry name" value="NAD(P)-bd_dom_sf"/>
</dbReference>
<protein>
    <submittedName>
        <fullName evidence="4">3-oxoacyl-[acyl-carrier protein] reductase</fullName>
    </submittedName>
</protein>
<dbReference type="NCBIfam" id="NF009466">
    <property type="entry name" value="PRK12826.1-2"/>
    <property type="match status" value="1"/>
</dbReference>
<comment type="similarity">
    <text evidence="1">Belongs to the short-chain dehydrogenases/reductases (SDR) family.</text>
</comment>
<dbReference type="InterPro" id="IPR057326">
    <property type="entry name" value="KR_dom"/>
</dbReference>
<dbReference type="EMBL" id="SMAI01000021">
    <property type="protein sequence ID" value="TCT00601.1"/>
    <property type="molecule type" value="Genomic_DNA"/>
</dbReference>
<dbReference type="RefSeq" id="WP_132035939.1">
    <property type="nucleotide sequence ID" value="NZ_SMAI01000021.1"/>
</dbReference>
<sequence length="252" mass="26416">MAMHESRVALVTGGAGSIGRRICRRLAEAGAHVVVVDQSDRARAYAAELTADGLKAEGLVCDVSDEAAVATLAQDVKARHGKVDILVNNAGIVLRKEGTKVPALALSLEDWSRVLAVNLTGAFLFVRAFVPAMTQAGWGRVINMSSMGGRVGSRINGMHYSASKAGLIGMSRTLALEVSRAGVTVNVIAPGRILTDMNQAEGTSDQLIDTFIPAGRLGTPEEVAACAFYLASDEASYVTGAILDINGGWYMP</sequence>
<dbReference type="AlphaFoldDB" id="A0A4R3LL08"/>
<dbReference type="PRINTS" id="PR00081">
    <property type="entry name" value="GDHRDH"/>
</dbReference>
<organism evidence="4 5">
    <name type="scientific">Aquabacter spiritensis</name>
    <dbReference type="NCBI Taxonomy" id="933073"/>
    <lineage>
        <taxon>Bacteria</taxon>
        <taxon>Pseudomonadati</taxon>
        <taxon>Pseudomonadota</taxon>
        <taxon>Alphaproteobacteria</taxon>
        <taxon>Hyphomicrobiales</taxon>
        <taxon>Xanthobacteraceae</taxon>
        <taxon>Aquabacter</taxon>
    </lineage>
</organism>
<dbReference type="GO" id="GO:0030497">
    <property type="term" value="P:fatty acid elongation"/>
    <property type="evidence" value="ECO:0007669"/>
    <property type="project" value="TreeGrafter"/>
</dbReference>
<dbReference type="SMART" id="SM00822">
    <property type="entry name" value="PKS_KR"/>
    <property type="match status" value="1"/>
</dbReference>